<keyword evidence="6 7" id="KW-0326">Glycosidase</keyword>
<dbReference type="InterPro" id="IPR023347">
    <property type="entry name" value="Lysozyme_dom_sf"/>
</dbReference>
<reference evidence="9" key="1">
    <citation type="journal article" date="2023" name="Int. J. Syst. Evol. Microbiol.">
        <title>&lt;i&gt;Holtiella tumoricola&lt;/i&gt; gen. nov. sp. nov., isolated from a human clinical sample.</title>
        <authorList>
            <person name="Allen-Vercoe E."/>
            <person name="Daigneault M.C."/>
            <person name="Vancuren S.J."/>
            <person name="Cochrane K."/>
            <person name="O'Neal L.L."/>
            <person name="Sankaranarayanan K."/>
            <person name="Lawson P.A."/>
        </authorList>
    </citation>
    <scope>NUCLEOTIDE SEQUENCE</scope>
    <source>
        <strain evidence="9">CC70A</strain>
    </source>
</reference>
<name>A0AA42DMP6_9FIRM</name>
<evidence type="ECO:0000256" key="8">
    <source>
        <dbReference type="SAM" id="Coils"/>
    </source>
</evidence>
<proteinExistence type="inferred from homology"/>
<evidence type="ECO:0000313" key="9">
    <source>
        <dbReference type="EMBL" id="MDA3732022.1"/>
    </source>
</evidence>
<dbReference type="PANTHER" id="PTHR38107:SF3">
    <property type="entry name" value="LYSOZYME RRRD-RELATED"/>
    <property type="match status" value="1"/>
</dbReference>
<dbReference type="Proteomes" id="UP001169242">
    <property type="component" value="Unassembled WGS sequence"/>
</dbReference>
<comment type="catalytic activity">
    <reaction evidence="1 7">
        <text>Hydrolysis of (1-&gt;4)-beta-linkages between N-acetylmuramic acid and N-acetyl-D-glucosamine residues in a peptidoglycan and between N-acetyl-D-glucosamine residues in chitodextrins.</text>
        <dbReference type="EC" id="3.2.1.17"/>
    </reaction>
</comment>
<accession>A0AA42DMP6</accession>
<dbReference type="InterPro" id="IPR034690">
    <property type="entry name" value="Endolysin_T4_type"/>
</dbReference>
<evidence type="ECO:0000256" key="7">
    <source>
        <dbReference type="RuleBase" id="RU003788"/>
    </source>
</evidence>
<sequence>MKISKVGMNLIKEFEGCQLKAYKCPAGIWTIGIGHTGTIDGKPVCAGMTITQEKAEQLLSECLEKRYEPAVRKFTGLNQNQYDALVSFCYNLGPGIFKGNLLGAINAKDWNSVANQMLLYNKARVNGVFTELKGLTRRREAERKLFLKEAEEVVKKVTIKLNGVEKNVDAIEKDGHNYVKLQDLRDGMIDIGYDSMPIIKVKVK</sequence>
<organism evidence="9 10">
    <name type="scientific">Holtiella tumoricola</name>
    <dbReference type="NCBI Taxonomy" id="3018743"/>
    <lineage>
        <taxon>Bacteria</taxon>
        <taxon>Bacillati</taxon>
        <taxon>Bacillota</taxon>
        <taxon>Clostridia</taxon>
        <taxon>Lachnospirales</taxon>
        <taxon>Cellulosilyticaceae</taxon>
        <taxon>Holtiella</taxon>
    </lineage>
</organism>
<dbReference type="InterPro" id="IPR023346">
    <property type="entry name" value="Lysozyme-like_dom_sf"/>
</dbReference>
<keyword evidence="10" id="KW-1185">Reference proteome</keyword>
<comment type="caution">
    <text evidence="9">The sequence shown here is derived from an EMBL/GenBank/DDBJ whole genome shotgun (WGS) entry which is preliminary data.</text>
</comment>
<dbReference type="EC" id="3.2.1.17" evidence="7"/>
<dbReference type="GO" id="GO:0031640">
    <property type="term" value="P:killing of cells of another organism"/>
    <property type="evidence" value="ECO:0007669"/>
    <property type="project" value="UniProtKB-KW"/>
</dbReference>
<gene>
    <name evidence="9" type="ORF">PBV87_11070</name>
</gene>
<evidence type="ECO:0000313" key="10">
    <source>
        <dbReference type="Proteomes" id="UP001169242"/>
    </source>
</evidence>
<evidence type="ECO:0000256" key="6">
    <source>
        <dbReference type="ARBA" id="ARBA00023295"/>
    </source>
</evidence>
<dbReference type="GO" id="GO:0003796">
    <property type="term" value="F:lysozyme activity"/>
    <property type="evidence" value="ECO:0007669"/>
    <property type="project" value="UniProtKB-EC"/>
</dbReference>
<evidence type="ECO:0000256" key="1">
    <source>
        <dbReference type="ARBA" id="ARBA00000632"/>
    </source>
</evidence>
<evidence type="ECO:0000256" key="3">
    <source>
        <dbReference type="ARBA" id="ARBA00022638"/>
    </source>
</evidence>
<dbReference type="RefSeq" id="WP_271012315.1">
    <property type="nucleotide sequence ID" value="NZ_JAQIFT010000044.1"/>
</dbReference>
<dbReference type="InterPro" id="IPR002196">
    <property type="entry name" value="Glyco_hydro_24"/>
</dbReference>
<keyword evidence="4 7" id="KW-0378">Hydrolase</keyword>
<keyword evidence="5" id="KW-1035">Host cytoplasm</keyword>
<keyword evidence="3 7" id="KW-0081">Bacteriolytic enzyme</keyword>
<dbReference type="GO" id="GO:0042742">
    <property type="term" value="P:defense response to bacterium"/>
    <property type="evidence" value="ECO:0007669"/>
    <property type="project" value="UniProtKB-KW"/>
</dbReference>
<dbReference type="Pfam" id="PF00959">
    <property type="entry name" value="Phage_lysozyme"/>
    <property type="match status" value="1"/>
</dbReference>
<dbReference type="CDD" id="cd00737">
    <property type="entry name" value="lyz_endolysin_autolysin"/>
    <property type="match status" value="1"/>
</dbReference>
<dbReference type="InterPro" id="IPR051018">
    <property type="entry name" value="Bacteriophage_GH24"/>
</dbReference>
<evidence type="ECO:0000256" key="5">
    <source>
        <dbReference type="ARBA" id="ARBA00023200"/>
    </source>
</evidence>
<keyword evidence="8" id="KW-0175">Coiled coil</keyword>
<evidence type="ECO:0000256" key="4">
    <source>
        <dbReference type="ARBA" id="ARBA00022801"/>
    </source>
</evidence>
<dbReference type="InterPro" id="IPR033907">
    <property type="entry name" value="Endolysin_autolysin"/>
</dbReference>
<dbReference type="GO" id="GO:0016998">
    <property type="term" value="P:cell wall macromolecule catabolic process"/>
    <property type="evidence" value="ECO:0007669"/>
    <property type="project" value="InterPro"/>
</dbReference>
<dbReference type="Gene3D" id="1.10.530.40">
    <property type="match status" value="1"/>
</dbReference>
<dbReference type="EMBL" id="JAQIFT010000044">
    <property type="protein sequence ID" value="MDA3732022.1"/>
    <property type="molecule type" value="Genomic_DNA"/>
</dbReference>
<comment type="similarity">
    <text evidence="7">Belongs to the glycosyl hydrolase 24 family.</text>
</comment>
<feature type="coiled-coil region" evidence="8">
    <location>
        <begin position="147"/>
        <end position="174"/>
    </location>
</feature>
<keyword evidence="2 7" id="KW-0929">Antimicrobial</keyword>
<dbReference type="PANTHER" id="PTHR38107">
    <property type="match status" value="1"/>
</dbReference>
<evidence type="ECO:0000256" key="2">
    <source>
        <dbReference type="ARBA" id="ARBA00022529"/>
    </source>
</evidence>
<dbReference type="HAMAP" id="MF_04110">
    <property type="entry name" value="ENDOLYSIN_T4"/>
    <property type="match status" value="1"/>
</dbReference>
<protein>
    <recommendedName>
        <fullName evidence="7">Lysozyme</fullName>
        <ecNumber evidence="7">3.2.1.17</ecNumber>
    </recommendedName>
</protein>
<dbReference type="SUPFAM" id="SSF53955">
    <property type="entry name" value="Lysozyme-like"/>
    <property type="match status" value="1"/>
</dbReference>
<dbReference type="GO" id="GO:0009253">
    <property type="term" value="P:peptidoglycan catabolic process"/>
    <property type="evidence" value="ECO:0007669"/>
    <property type="project" value="InterPro"/>
</dbReference>
<dbReference type="AlphaFoldDB" id="A0AA42DMP6"/>